<dbReference type="EMBL" id="CP157483">
    <property type="protein sequence ID" value="XBO43845.1"/>
    <property type="molecule type" value="Genomic_DNA"/>
</dbReference>
<dbReference type="AlphaFoldDB" id="A0AAU7JU55"/>
<dbReference type="RefSeq" id="WP_406831289.1">
    <property type="nucleotide sequence ID" value="NZ_CP157483.1"/>
</dbReference>
<evidence type="ECO:0000259" key="1">
    <source>
        <dbReference type="Pfam" id="PF04717"/>
    </source>
</evidence>
<feature type="domain" description="Gp5/Type VI secretion system Vgr protein OB-fold" evidence="1">
    <location>
        <begin position="103"/>
        <end position="168"/>
    </location>
</feature>
<protein>
    <submittedName>
        <fullName evidence="2">Phage baseplate assembly protein V</fullName>
    </submittedName>
</protein>
<gene>
    <name evidence="2" type="ORF">ABEG17_00505</name>
</gene>
<name>A0AAU7JU55_9MICO</name>
<reference evidence="2" key="1">
    <citation type="submission" date="2024-05" db="EMBL/GenBank/DDBJ databases">
        <authorList>
            <person name="Kim S."/>
            <person name="Heo J."/>
            <person name="Choi H."/>
            <person name="Choi Y."/>
            <person name="Kwon S.-W."/>
            <person name="Kim Y."/>
        </authorList>
    </citation>
    <scope>NUCLEOTIDE SEQUENCE</scope>
    <source>
        <strain evidence="2">KACC 23699</strain>
    </source>
</reference>
<dbReference type="InterPro" id="IPR006531">
    <property type="entry name" value="Gp5/Vgr_OB"/>
</dbReference>
<organism evidence="2">
    <name type="scientific">Pedococcus sp. KACC 23699</name>
    <dbReference type="NCBI Taxonomy" id="3149228"/>
    <lineage>
        <taxon>Bacteria</taxon>
        <taxon>Bacillati</taxon>
        <taxon>Actinomycetota</taxon>
        <taxon>Actinomycetes</taxon>
        <taxon>Micrococcales</taxon>
        <taxon>Intrasporangiaceae</taxon>
        <taxon>Pedococcus</taxon>
    </lineage>
</organism>
<dbReference type="SUPFAM" id="SSF69255">
    <property type="entry name" value="gp5 N-terminal domain-like"/>
    <property type="match status" value="1"/>
</dbReference>
<dbReference type="Pfam" id="PF04717">
    <property type="entry name" value="Phage_base_V"/>
    <property type="match status" value="1"/>
</dbReference>
<accession>A0AAU7JU55</accession>
<proteinExistence type="predicted"/>
<sequence length="173" mass="18595">MSRYRSRTEVEVEVDGHLWRRVADLSDSGPEDAHYVLARSDDGASVVEFGDGEHGQRPPADSSLGVRYRNGSAYSSVLLQQGRVVIDADVAEEPSGATAGVHRGTVLDNADPLEQQRLLVRVPDVSGDESLWAAACLPSTATQEVPAVGDGVWIAFEADDPSRPVWLGRRTTG</sequence>
<evidence type="ECO:0000313" key="2">
    <source>
        <dbReference type="EMBL" id="XBO43845.1"/>
    </source>
</evidence>